<dbReference type="AlphaFoldDB" id="A0A9D3Y2Q7"/>
<dbReference type="Proteomes" id="UP000828390">
    <property type="component" value="Unassembled WGS sequence"/>
</dbReference>
<accession>A0A9D3Y2Q7</accession>
<organism evidence="1 2">
    <name type="scientific">Dreissena polymorpha</name>
    <name type="common">Zebra mussel</name>
    <name type="synonym">Mytilus polymorpha</name>
    <dbReference type="NCBI Taxonomy" id="45954"/>
    <lineage>
        <taxon>Eukaryota</taxon>
        <taxon>Metazoa</taxon>
        <taxon>Spiralia</taxon>
        <taxon>Lophotrochozoa</taxon>
        <taxon>Mollusca</taxon>
        <taxon>Bivalvia</taxon>
        <taxon>Autobranchia</taxon>
        <taxon>Heteroconchia</taxon>
        <taxon>Euheterodonta</taxon>
        <taxon>Imparidentia</taxon>
        <taxon>Neoheterodontei</taxon>
        <taxon>Myida</taxon>
        <taxon>Dreissenoidea</taxon>
        <taxon>Dreissenidae</taxon>
        <taxon>Dreissena</taxon>
    </lineage>
</organism>
<gene>
    <name evidence="1" type="ORF">DPMN_193193</name>
</gene>
<evidence type="ECO:0000313" key="1">
    <source>
        <dbReference type="EMBL" id="KAH3691244.1"/>
    </source>
</evidence>
<comment type="caution">
    <text evidence="1">The sequence shown here is derived from an EMBL/GenBank/DDBJ whole genome shotgun (WGS) entry which is preliminary data.</text>
</comment>
<evidence type="ECO:0000313" key="2">
    <source>
        <dbReference type="Proteomes" id="UP000828390"/>
    </source>
</evidence>
<proteinExistence type="predicted"/>
<sequence>MERNERSPVQIPAGALEISEMLQVFPNKLEMYWYETQCKHLFPIGSCGFAEEIASRRDSIEIQGIRLRYPSSLRIDPLVLFRAQCIAPIYARRTWVSYQYISSWVGSISEISSAQPGIEPETSGMVD</sequence>
<reference evidence="1" key="2">
    <citation type="submission" date="2020-11" db="EMBL/GenBank/DDBJ databases">
        <authorList>
            <person name="McCartney M.A."/>
            <person name="Auch B."/>
            <person name="Kono T."/>
            <person name="Mallez S."/>
            <person name="Becker A."/>
            <person name="Gohl D.M."/>
            <person name="Silverstein K.A.T."/>
            <person name="Koren S."/>
            <person name="Bechman K.B."/>
            <person name="Herman A."/>
            <person name="Abrahante J.E."/>
            <person name="Garbe J."/>
        </authorList>
    </citation>
    <scope>NUCLEOTIDE SEQUENCE</scope>
    <source>
        <strain evidence="1">Duluth1</strain>
        <tissue evidence="1">Whole animal</tissue>
    </source>
</reference>
<name>A0A9D3Y2Q7_DREPO</name>
<protein>
    <submittedName>
        <fullName evidence="1">Uncharacterized protein</fullName>
    </submittedName>
</protein>
<keyword evidence="2" id="KW-1185">Reference proteome</keyword>
<reference evidence="1" key="1">
    <citation type="journal article" date="2019" name="bioRxiv">
        <title>The Genome of the Zebra Mussel, Dreissena polymorpha: A Resource for Invasive Species Research.</title>
        <authorList>
            <person name="McCartney M.A."/>
            <person name="Auch B."/>
            <person name="Kono T."/>
            <person name="Mallez S."/>
            <person name="Zhang Y."/>
            <person name="Obille A."/>
            <person name="Becker A."/>
            <person name="Abrahante J.E."/>
            <person name="Garbe J."/>
            <person name="Badalamenti J.P."/>
            <person name="Herman A."/>
            <person name="Mangelson H."/>
            <person name="Liachko I."/>
            <person name="Sullivan S."/>
            <person name="Sone E.D."/>
            <person name="Koren S."/>
            <person name="Silverstein K.A.T."/>
            <person name="Beckman K.B."/>
            <person name="Gohl D.M."/>
        </authorList>
    </citation>
    <scope>NUCLEOTIDE SEQUENCE</scope>
    <source>
        <strain evidence="1">Duluth1</strain>
        <tissue evidence="1">Whole animal</tissue>
    </source>
</reference>
<dbReference type="EMBL" id="JAIWYP010000041">
    <property type="protein sequence ID" value="KAH3691244.1"/>
    <property type="molecule type" value="Genomic_DNA"/>
</dbReference>